<dbReference type="EMBL" id="JASGBQ010000044">
    <property type="protein sequence ID" value="MDI9243578.1"/>
    <property type="molecule type" value="Genomic_DNA"/>
</dbReference>
<proteinExistence type="inferred from homology"/>
<gene>
    <name evidence="3" type="ORF">QJ036_14105</name>
</gene>
<reference evidence="3 4" key="1">
    <citation type="submission" date="2023-05" db="EMBL/GenBank/DDBJ databases">
        <title>[ruminococcus] sp. nov., isolated from a pig farm feces dump.</title>
        <authorList>
            <person name="Chang Y.-H."/>
        </authorList>
    </citation>
    <scope>NUCLEOTIDE SEQUENCE [LARGE SCALE GENOMIC DNA]</scope>
    <source>
        <strain evidence="3 4">YH-rum2234</strain>
    </source>
</reference>
<evidence type="ECO:0000313" key="4">
    <source>
        <dbReference type="Proteomes" id="UP001300383"/>
    </source>
</evidence>
<accession>A0AAP4BDS2</accession>
<evidence type="ECO:0000313" key="3">
    <source>
        <dbReference type="EMBL" id="MDI9243578.1"/>
    </source>
</evidence>
<dbReference type="Pfam" id="PF21205">
    <property type="entry name" value="Rep3_C"/>
    <property type="match status" value="1"/>
</dbReference>
<comment type="caution">
    <text evidence="3">The sequence shown here is derived from an EMBL/GenBank/DDBJ whole genome shotgun (WGS) entry which is preliminary data.</text>
</comment>
<dbReference type="GO" id="GO:0006270">
    <property type="term" value="P:DNA replication initiation"/>
    <property type="evidence" value="ECO:0007669"/>
    <property type="project" value="InterPro"/>
</dbReference>
<comment type="similarity">
    <text evidence="1">Belongs to the initiator RepB protein family.</text>
</comment>
<dbReference type="Pfam" id="PF01051">
    <property type="entry name" value="Rep3_N"/>
    <property type="match status" value="1"/>
</dbReference>
<organism evidence="3 4">
    <name type="scientific">Fusibacillus kribbianus</name>
    <dbReference type="NCBI Taxonomy" id="3044208"/>
    <lineage>
        <taxon>Bacteria</taxon>
        <taxon>Bacillati</taxon>
        <taxon>Bacillota</taxon>
        <taxon>Clostridia</taxon>
        <taxon>Lachnospirales</taxon>
        <taxon>Lachnospiraceae</taxon>
        <taxon>Fusibacillus</taxon>
    </lineage>
</organism>
<dbReference type="InterPro" id="IPR036388">
    <property type="entry name" value="WH-like_DNA-bd_sf"/>
</dbReference>
<dbReference type="SUPFAM" id="SSF46785">
    <property type="entry name" value="Winged helix' DNA-binding domain"/>
    <property type="match status" value="2"/>
</dbReference>
<sequence length="291" mass="33478">MSDEKKNIDKRDSLKVITSNEFILARELSSMSLKARKLLYITIAQCRKGDTGFFEYSITIPEFAEMMGIAATNVYQEAFSITKELAGASITILPKGGKRFEHYPLTARCRYDEASCIIIQLNPAMTDLLLNLRGSFTQPLLHDFVKMRSPYSMALWHLMQKEMHSRKPGPEDCIEFEISLQELREVTGTQGKLRQIGEFKSRVLDKALREIRDNCGVTITYENIKESRTIKGFLFKAVSKYHINQTKIKPETIAKADAFEQKRIREMTDLEKAEYDRLTEGAEQLSLDDYF</sequence>
<feature type="domain" description="Initiator Rep protein WH1" evidence="2">
    <location>
        <begin position="16"/>
        <end position="159"/>
    </location>
</feature>
<dbReference type="InterPro" id="IPR000525">
    <property type="entry name" value="Initiator_Rep_WH1"/>
</dbReference>
<evidence type="ECO:0000256" key="1">
    <source>
        <dbReference type="ARBA" id="ARBA00038283"/>
    </source>
</evidence>
<dbReference type="GO" id="GO:0003887">
    <property type="term" value="F:DNA-directed DNA polymerase activity"/>
    <property type="evidence" value="ECO:0007669"/>
    <property type="project" value="InterPro"/>
</dbReference>
<dbReference type="Proteomes" id="UP001300383">
    <property type="component" value="Unassembled WGS sequence"/>
</dbReference>
<dbReference type="AlphaFoldDB" id="A0AAP4BDS2"/>
<dbReference type="RefSeq" id="WP_283231961.1">
    <property type="nucleotide sequence ID" value="NZ_JASGBQ010000044.1"/>
</dbReference>
<keyword evidence="4" id="KW-1185">Reference proteome</keyword>
<dbReference type="InterPro" id="IPR036390">
    <property type="entry name" value="WH_DNA-bd_sf"/>
</dbReference>
<dbReference type="Gene3D" id="1.10.10.10">
    <property type="entry name" value="Winged helix-like DNA-binding domain superfamily/Winged helix DNA-binding domain"/>
    <property type="match status" value="2"/>
</dbReference>
<name>A0AAP4BDS2_9FIRM</name>
<evidence type="ECO:0000259" key="2">
    <source>
        <dbReference type="Pfam" id="PF01051"/>
    </source>
</evidence>
<protein>
    <submittedName>
        <fullName evidence="3">Replication initiation protein</fullName>
    </submittedName>
</protein>